<keyword evidence="7" id="KW-1185">Reference proteome</keyword>
<name>A0AA88FEP5_9BACT</name>
<comment type="caution">
    <text evidence="6">The sequence shown here is derived from an EMBL/GenBank/DDBJ whole genome shotgun (WGS) entry which is preliminary data.</text>
</comment>
<dbReference type="Gene3D" id="1.25.40.10">
    <property type="entry name" value="Tetratricopeptide repeat domain"/>
    <property type="match status" value="1"/>
</dbReference>
<evidence type="ECO:0000313" key="7">
    <source>
        <dbReference type="Proteomes" id="UP000326380"/>
    </source>
</evidence>
<feature type="transmembrane region" description="Helical" evidence="4">
    <location>
        <begin position="388"/>
        <end position="405"/>
    </location>
</feature>
<evidence type="ECO:0000313" key="6">
    <source>
        <dbReference type="EMBL" id="KAA9327043.1"/>
    </source>
</evidence>
<dbReference type="InterPro" id="IPR004358">
    <property type="entry name" value="Sig_transdc_His_kin-like_C"/>
</dbReference>
<dbReference type="InterPro" id="IPR011990">
    <property type="entry name" value="TPR-like_helical_dom_sf"/>
</dbReference>
<dbReference type="GO" id="GO:0000155">
    <property type="term" value="F:phosphorelay sensor kinase activity"/>
    <property type="evidence" value="ECO:0007669"/>
    <property type="project" value="InterPro"/>
</dbReference>
<comment type="catalytic activity">
    <reaction evidence="1">
        <text>ATP + protein L-histidine = ADP + protein N-phospho-L-histidine.</text>
        <dbReference type="EC" id="2.7.13.3"/>
    </reaction>
</comment>
<accession>A0AA88FEP5</accession>
<dbReference type="InterPro" id="IPR003594">
    <property type="entry name" value="HATPase_dom"/>
</dbReference>
<keyword evidence="4" id="KW-1133">Transmembrane helix</keyword>
<proteinExistence type="predicted"/>
<protein>
    <recommendedName>
        <fullName evidence="2">histidine kinase</fullName>
        <ecNumber evidence="2">2.7.13.3</ecNumber>
    </recommendedName>
</protein>
<dbReference type="PANTHER" id="PTHR43065">
    <property type="entry name" value="SENSOR HISTIDINE KINASE"/>
    <property type="match status" value="1"/>
</dbReference>
<dbReference type="AlphaFoldDB" id="A0AA88FEP5"/>
<gene>
    <name evidence="6" type="ORF">F0P96_17535</name>
</gene>
<keyword evidence="4" id="KW-0812">Transmembrane</keyword>
<dbReference type="Pfam" id="PF02518">
    <property type="entry name" value="HATPase_c"/>
    <property type="match status" value="1"/>
</dbReference>
<dbReference type="CDD" id="cd00082">
    <property type="entry name" value="HisKA"/>
    <property type="match status" value="1"/>
</dbReference>
<dbReference type="SMART" id="SM00388">
    <property type="entry name" value="HisKA"/>
    <property type="match status" value="1"/>
</dbReference>
<evidence type="ECO:0000259" key="5">
    <source>
        <dbReference type="PROSITE" id="PS50109"/>
    </source>
</evidence>
<dbReference type="PROSITE" id="PS50109">
    <property type="entry name" value="HIS_KIN"/>
    <property type="match status" value="1"/>
</dbReference>
<feature type="domain" description="Histidine kinase" evidence="5">
    <location>
        <begin position="447"/>
        <end position="687"/>
    </location>
</feature>
<dbReference type="InterPro" id="IPR005467">
    <property type="entry name" value="His_kinase_dom"/>
</dbReference>
<organism evidence="6 7">
    <name type="scientific">Hymenobacter busanensis</name>
    <dbReference type="NCBI Taxonomy" id="2607656"/>
    <lineage>
        <taxon>Bacteria</taxon>
        <taxon>Pseudomonadati</taxon>
        <taxon>Bacteroidota</taxon>
        <taxon>Cytophagia</taxon>
        <taxon>Cytophagales</taxon>
        <taxon>Hymenobacteraceae</taxon>
        <taxon>Hymenobacter</taxon>
    </lineage>
</organism>
<dbReference type="Pfam" id="PF13424">
    <property type="entry name" value="TPR_12"/>
    <property type="match status" value="1"/>
</dbReference>
<keyword evidence="4" id="KW-0472">Membrane</keyword>
<evidence type="ECO:0000256" key="4">
    <source>
        <dbReference type="SAM" id="Phobius"/>
    </source>
</evidence>
<dbReference type="SUPFAM" id="SSF47384">
    <property type="entry name" value="Homodimeric domain of signal transducing histidine kinase"/>
    <property type="match status" value="1"/>
</dbReference>
<dbReference type="SMART" id="SM00028">
    <property type="entry name" value="TPR"/>
    <property type="match status" value="4"/>
</dbReference>
<dbReference type="Gene3D" id="1.10.287.130">
    <property type="match status" value="1"/>
</dbReference>
<dbReference type="InterPro" id="IPR019734">
    <property type="entry name" value="TPR_rpt"/>
</dbReference>
<dbReference type="InterPro" id="IPR036097">
    <property type="entry name" value="HisK_dim/P_sf"/>
</dbReference>
<dbReference type="Gene3D" id="3.30.565.10">
    <property type="entry name" value="Histidine kinase-like ATPase, C-terminal domain"/>
    <property type="match status" value="1"/>
</dbReference>
<dbReference type="SUPFAM" id="SSF55874">
    <property type="entry name" value="ATPase domain of HSP90 chaperone/DNA topoisomerase II/histidine kinase"/>
    <property type="match status" value="1"/>
</dbReference>
<reference evidence="6 7" key="1">
    <citation type="submission" date="2019-09" db="EMBL/GenBank/DDBJ databases">
        <title>Genome sequence of Hymenobacter sp. M3.</title>
        <authorList>
            <person name="Srinivasan S."/>
        </authorList>
    </citation>
    <scope>NUCLEOTIDE SEQUENCE [LARGE SCALE GENOMIC DNA]</scope>
    <source>
        <strain evidence="6 7">M3</strain>
    </source>
</reference>
<dbReference type="InterPro" id="IPR036890">
    <property type="entry name" value="HATPase_C_sf"/>
</dbReference>
<dbReference type="PRINTS" id="PR00344">
    <property type="entry name" value="BCTRLSENSOR"/>
</dbReference>
<dbReference type="EMBL" id="VTWU01000007">
    <property type="protein sequence ID" value="KAA9327043.1"/>
    <property type="molecule type" value="Genomic_DNA"/>
</dbReference>
<keyword evidence="3" id="KW-0597">Phosphoprotein</keyword>
<dbReference type="Proteomes" id="UP000326380">
    <property type="component" value="Unassembled WGS sequence"/>
</dbReference>
<dbReference type="SUPFAM" id="SSF48452">
    <property type="entry name" value="TPR-like"/>
    <property type="match status" value="2"/>
</dbReference>
<evidence type="ECO:0000256" key="1">
    <source>
        <dbReference type="ARBA" id="ARBA00000085"/>
    </source>
</evidence>
<sequence>MREIKENRQIFAGSKPHAALPVDCLHFPLFPLFFRRMPAWFRLLILLVVLLSGMGRRAVAQSQPLDKLMRQAQLPMPDSSRVLLLCQISDQYWALRTDSAGAYARRALALARRIHYRHGEGEALNRLGAALRESNLAQALELFQQSLHVAESIHDRALQAQNLRSIGIIYVYLRDRHQGMSYYFRALRIGQALQDERRMVIELSNIGLGYDLFNQVDSARYYQEQAYALAQRLHTPTNYILYGLGQVARKQGRTAQALDFYRRSIAESRQIGHERGANFAYVGLATLYQQLGRPDSSIYYARLGCRAAQSNGFLRGVLNASTLLTQNFQAKGPADSTLKYQSLVLAMKDTLFGQEKVMHLQSIDYNARERARQAAADQAALKTRYRTYALLAGVVALLLLVGLLARHERQQRQTNAALQESLAELKATQFQLVQREKMAFLGELTAGVAHELQNPLGFVKQFAAVSTDLIDEINGAQRLARDGKLEREILDGLKQNLLNISQHGQRATAIIKGMLEHSRTGTAQREAADLNALAQENLRLAYEGLRNHDPQFNATLTTHFDEHLAPTPVVAQDLGRVLLNLCTNALYAVRQRQQQGNEPGYTPEITVTTRRAFDTVTIRVRDNGTGIPESVKAKIFQPFFTTKPVGEGTGLGLSLSHDIVSTGHGGTLVVESQEGEGTEFVITLPLN</sequence>
<feature type="transmembrane region" description="Helical" evidence="4">
    <location>
        <begin position="39"/>
        <end position="59"/>
    </location>
</feature>
<dbReference type="SMART" id="SM00387">
    <property type="entry name" value="HATPase_c"/>
    <property type="match status" value="1"/>
</dbReference>
<dbReference type="EC" id="2.7.13.3" evidence="2"/>
<dbReference type="PANTHER" id="PTHR43065:SF42">
    <property type="entry name" value="TWO-COMPONENT SENSOR PPRA"/>
    <property type="match status" value="1"/>
</dbReference>
<evidence type="ECO:0000256" key="3">
    <source>
        <dbReference type="ARBA" id="ARBA00022553"/>
    </source>
</evidence>
<dbReference type="InterPro" id="IPR003661">
    <property type="entry name" value="HisK_dim/P_dom"/>
</dbReference>
<evidence type="ECO:0000256" key="2">
    <source>
        <dbReference type="ARBA" id="ARBA00012438"/>
    </source>
</evidence>